<dbReference type="STRING" id="1076596.A0U91_11565"/>
<dbReference type="GO" id="GO:0016491">
    <property type="term" value="F:oxidoreductase activity"/>
    <property type="evidence" value="ECO:0007669"/>
    <property type="project" value="UniProtKB-KW"/>
</dbReference>
<organism evidence="4 5">
    <name type="scientific">Acetobacter persici</name>
    <dbReference type="NCBI Taxonomy" id="1076596"/>
    <lineage>
        <taxon>Bacteria</taxon>
        <taxon>Pseudomonadati</taxon>
        <taxon>Pseudomonadota</taxon>
        <taxon>Alphaproteobacteria</taxon>
        <taxon>Acetobacterales</taxon>
        <taxon>Acetobacteraceae</taxon>
        <taxon>Acetobacter</taxon>
    </lineage>
</organism>
<dbReference type="PANTHER" id="PTHR43333">
    <property type="entry name" value="2-HACID_DH_C DOMAIN-CONTAINING PROTEIN"/>
    <property type="match status" value="1"/>
</dbReference>
<dbReference type="Proteomes" id="UP000189055">
    <property type="component" value="Chromosome"/>
</dbReference>
<name>A0A1U9LG03_9PROT</name>
<gene>
    <name evidence="4" type="ORF">A0U91_11565</name>
</gene>
<evidence type="ECO:0000256" key="1">
    <source>
        <dbReference type="ARBA" id="ARBA00023002"/>
    </source>
</evidence>
<dbReference type="GO" id="GO:0051287">
    <property type="term" value="F:NAD binding"/>
    <property type="evidence" value="ECO:0007669"/>
    <property type="project" value="InterPro"/>
</dbReference>
<dbReference type="Gene3D" id="3.40.50.720">
    <property type="entry name" value="NAD(P)-binding Rossmann-like Domain"/>
    <property type="match status" value="2"/>
</dbReference>
<proteinExistence type="predicted"/>
<evidence type="ECO:0000256" key="2">
    <source>
        <dbReference type="ARBA" id="ARBA00023027"/>
    </source>
</evidence>
<dbReference type="CDD" id="cd12164">
    <property type="entry name" value="GDH_like_2"/>
    <property type="match status" value="1"/>
</dbReference>
<dbReference type="AlphaFoldDB" id="A0A1U9LG03"/>
<dbReference type="PANTHER" id="PTHR43333:SF1">
    <property type="entry name" value="D-ISOMER SPECIFIC 2-HYDROXYACID DEHYDROGENASE NAD-BINDING DOMAIN-CONTAINING PROTEIN"/>
    <property type="match status" value="1"/>
</dbReference>
<dbReference type="InterPro" id="IPR036291">
    <property type="entry name" value="NAD(P)-bd_dom_sf"/>
</dbReference>
<sequence>MVCLVIKSGGAAALPEWKALFARLMPSLAVRDWNDPAVDPAHVDYALVWKPEPGRLAKMVNLKAILSAAVGVDHITCDPNWPKTVPLIRMGGELPAQQMEDYVLWAVFSILRDAPLWRTGQQEKVWTRQTGAARTSADMKVGVMGLGSLGAPVATRLVRAGFQVSGWARHARTLEGVTCYAGTKGLNRFLQGCDTLVCLLPETPETKGIVTYDVLAQLRKPAGLINVGRGPLVVEADLLRALNDKTLHTAVLDVFEQEPLPASSPLWAHPRVLVTPHIAAEASRASRAEYVAQVIRALEQGQDVQLRYDPARGY</sequence>
<dbReference type="SUPFAM" id="SSF52283">
    <property type="entry name" value="Formate/glycerate dehydrogenase catalytic domain-like"/>
    <property type="match status" value="1"/>
</dbReference>
<evidence type="ECO:0000313" key="4">
    <source>
        <dbReference type="EMBL" id="AQT05393.1"/>
    </source>
</evidence>
<reference evidence="4 5" key="1">
    <citation type="submission" date="2016-03" db="EMBL/GenBank/DDBJ databases">
        <title>Acetic acid bacteria sequencing.</title>
        <authorList>
            <person name="Brandt J."/>
            <person name="Jakob F."/>
            <person name="Vogel R.F."/>
        </authorList>
    </citation>
    <scope>NUCLEOTIDE SEQUENCE [LARGE SCALE GENOMIC DNA]</scope>
    <source>
        <strain evidence="4 5">TMW2.1084</strain>
    </source>
</reference>
<evidence type="ECO:0000313" key="5">
    <source>
        <dbReference type="Proteomes" id="UP000189055"/>
    </source>
</evidence>
<evidence type="ECO:0000259" key="3">
    <source>
        <dbReference type="Pfam" id="PF02826"/>
    </source>
</evidence>
<dbReference type="KEGG" id="aper:A0U91_11565"/>
<accession>A0A1U9LG03</accession>
<dbReference type="RefSeq" id="WP_077931176.1">
    <property type="nucleotide sequence ID" value="NZ_CP014687.1"/>
</dbReference>
<dbReference type="SUPFAM" id="SSF51735">
    <property type="entry name" value="NAD(P)-binding Rossmann-fold domains"/>
    <property type="match status" value="1"/>
</dbReference>
<dbReference type="EMBL" id="CP014687">
    <property type="protein sequence ID" value="AQT05393.1"/>
    <property type="molecule type" value="Genomic_DNA"/>
</dbReference>
<keyword evidence="2" id="KW-0520">NAD</keyword>
<feature type="domain" description="D-isomer specific 2-hydroxyacid dehydrogenase NAD-binding" evidence="3">
    <location>
        <begin position="105"/>
        <end position="279"/>
    </location>
</feature>
<dbReference type="InterPro" id="IPR006140">
    <property type="entry name" value="D-isomer_DH_NAD-bd"/>
</dbReference>
<protein>
    <recommendedName>
        <fullName evidence="3">D-isomer specific 2-hydroxyacid dehydrogenase NAD-binding domain-containing protein</fullName>
    </recommendedName>
</protein>
<keyword evidence="1" id="KW-0560">Oxidoreductase</keyword>
<dbReference type="Pfam" id="PF02826">
    <property type="entry name" value="2-Hacid_dh_C"/>
    <property type="match status" value="1"/>
</dbReference>